<keyword evidence="1" id="KW-0472">Membrane</keyword>
<gene>
    <name evidence="2" type="ORF">HGRIS_008736</name>
</gene>
<evidence type="ECO:0000256" key="1">
    <source>
        <dbReference type="SAM" id="Phobius"/>
    </source>
</evidence>
<accession>A0ABR3J9G5</accession>
<keyword evidence="3" id="KW-1185">Reference proteome</keyword>
<proteinExistence type="predicted"/>
<keyword evidence="1" id="KW-0812">Transmembrane</keyword>
<organism evidence="2 3">
    <name type="scientific">Hohenbuehelia grisea</name>
    <dbReference type="NCBI Taxonomy" id="104357"/>
    <lineage>
        <taxon>Eukaryota</taxon>
        <taxon>Fungi</taxon>
        <taxon>Dikarya</taxon>
        <taxon>Basidiomycota</taxon>
        <taxon>Agaricomycotina</taxon>
        <taxon>Agaricomycetes</taxon>
        <taxon>Agaricomycetidae</taxon>
        <taxon>Agaricales</taxon>
        <taxon>Pleurotineae</taxon>
        <taxon>Pleurotaceae</taxon>
        <taxon>Hohenbuehelia</taxon>
    </lineage>
</organism>
<dbReference type="EMBL" id="JASNQZ010000011">
    <property type="protein sequence ID" value="KAL0952103.1"/>
    <property type="molecule type" value="Genomic_DNA"/>
</dbReference>
<keyword evidence="1" id="KW-1133">Transmembrane helix</keyword>
<evidence type="ECO:0000313" key="2">
    <source>
        <dbReference type="EMBL" id="KAL0952103.1"/>
    </source>
</evidence>
<reference evidence="3" key="1">
    <citation type="submission" date="2024-06" db="EMBL/GenBank/DDBJ databases">
        <title>Multi-omics analyses provide insights into the biosynthesis of the anticancer antibiotic pleurotin in Hohenbuehelia grisea.</title>
        <authorList>
            <person name="Weaver J.A."/>
            <person name="Alberti F."/>
        </authorList>
    </citation>
    <scope>NUCLEOTIDE SEQUENCE [LARGE SCALE GENOMIC DNA]</scope>
    <source>
        <strain evidence="3">T-177</strain>
    </source>
</reference>
<evidence type="ECO:0000313" key="3">
    <source>
        <dbReference type="Proteomes" id="UP001556367"/>
    </source>
</evidence>
<feature type="transmembrane region" description="Helical" evidence="1">
    <location>
        <begin position="560"/>
        <end position="584"/>
    </location>
</feature>
<name>A0ABR3J9G5_9AGAR</name>
<comment type="caution">
    <text evidence="2">The sequence shown here is derived from an EMBL/GenBank/DDBJ whole genome shotgun (WGS) entry which is preliminary data.</text>
</comment>
<sequence>MSAARLTRLYPQAVTDFYGSGELCVYKTGDPWPVAQGPESQNIIRAARPIYDHPIAPKWLETAWNIVSVLDSLQVNLNTVNPLAYANAGEAALICGFVITVGVFPGSLAFDAAVAAAGAVKSILERVGFPEIQVAFVESIYYRYGAGPKLMAFNPNIEMEGLPGLRKHFTPTLSPAIAPLKTPHFEGSGGLYFRLSSDKDDKRVVLLTCAHVSHPPPAFENKVYTRKKESQPREDVILLGSGAFDNAVQSIMGFIGDQTVSITTWEFSLARLPEEVPNEPRSTASRRKELTNLIETAKDKIEEANTLHTYITKNFTTTASRVFGFVLHVAKIEVGADNVLYDWSFIQVDEDKIDWDEFKGNMVFVGGNKTDADWKNYMFPQSHDARGYNTPNDLLLEIKGFVPESEFRNPQNYDIHNVKTLLAVKNGRTTNTTYGRVNGLESITRNYPEHGIRQDAVEYIVCGYDTVTAKNDRFSDKGDSGAWAFTRDGRAIGQITGGGGPSDKTDKTYITAGHKIKAAIDAVFPGSSSPFPPKRHLVPRLRVHTVFSLIAPPFSPSLPVVFPLFSSCLFTVCFFFSLFFYFLVRCRHRRHVHRSGISRVAYFRHTEIKQTAVKVKVRIKSGHCRRLFQKSELCVGGDDGMN</sequence>
<dbReference type="Proteomes" id="UP001556367">
    <property type="component" value="Unassembled WGS sequence"/>
</dbReference>
<protein>
    <submittedName>
        <fullName evidence="2">Uncharacterized protein</fullName>
    </submittedName>
</protein>